<evidence type="ECO:0000313" key="5">
    <source>
        <dbReference type="Proteomes" id="UP000541535"/>
    </source>
</evidence>
<feature type="transmembrane region" description="Helical" evidence="1">
    <location>
        <begin position="169"/>
        <end position="186"/>
    </location>
</feature>
<dbReference type="EMBL" id="JACHXD010000006">
    <property type="protein sequence ID" value="MBB3119621.1"/>
    <property type="molecule type" value="Genomic_DNA"/>
</dbReference>
<accession>A0A7W5BB12</accession>
<gene>
    <name evidence="4" type="ORF">FHS03_002673</name>
</gene>
<keyword evidence="5" id="KW-1185">Reference proteome</keyword>
<feature type="chain" id="PRO_5031416049" description="Ice-binding protein C-terminal domain-containing protein" evidence="2">
    <location>
        <begin position="23"/>
        <end position="192"/>
    </location>
</feature>
<dbReference type="Pfam" id="PF07589">
    <property type="entry name" value="PEP-CTERM"/>
    <property type="match status" value="1"/>
</dbReference>
<name>A0A7W5BB12_9BURK</name>
<comment type="caution">
    <text evidence="4">The sequence shown here is derived from an EMBL/GenBank/DDBJ whole genome shotgun (WGS) entry which is preliminary data.</text>
</comment>
<sequence length="192" mass="19734">MKKTVQSLLLTFLLAVAGVAGAAPINLSGPGSDLSAELDDYSSAGIGRTIKLVNGAQAGEGNNYFKDLYTFTTTTTYDLSAMMSSVLNASSGLHISGFSLLNGSNYVFIGKQDVLNSLPSSQTWLFDSGKTPLGAGKYTLAVEGYVNSSAGGSYSGNIAVAPTVAVPEPATLGMLLTGLGLVALVARRRKQA</sequence>
<reference evidence="4 5" key="1">
    <citation type="submission" date="2020-08" db="EMBL/GenBank/DDBJ databases">
        <title>Genomic Encyclopedia of Type Strains, Phase III (KMG-III): the genomes of soil and plant-associated and newly described type strains.</title>
        <authorList>
            <person name="Whitman W."/>
        </authorList>
    </citation>
    <scope>NUCLEOTIDE SEQUENCE [LARGE SCALE GENOMIC DNA]</scope>
    <source>
        <strain evidence="4 5">CECT 8897</strain>
    </source>
</reference>
<keyword evidence="1" id="KW-0472">Membrane</keyword>
<evidence type="ECO:0000256" key="1">
    <source>
        <dbReference type="SAM" id="Phobius"/>
    </source>
</evidence>
<protein>
    <recommendedName>
        <fullName evidence="3">Ice-binding protein C-terminal domain-containing protein</fullName>
    </recommendedName>
</protein>
<organism evidence="4 5">
    <name type="scientific">Pseudoduganella violacea</name>
    <dbReference type="NCBI Taxonomy" id="1715466"/>
    <lineage>
        <taxon>Bacteria</taxon>
        <taxon>Pseudomonadati</taxon>
        <taxon>Pseudomonadota</taxon>
        <taxon>Betaproteobacteria</taxon>
        <taxon>Burkholderiales</taxon>
        <taxon>Oxalobacteraceae</taxon>
        <taxon>Telluria group</taxon>
        <taxon>Pseudoduganella</taxon>
    </lineage>
</organism>
<keyword evidence="1" id="KW-0812">Transmembrane</keyword>
<evidence type="ECO:0000259" key="3">
    <source>
        <dbReference type="Pfam" id="PF07589"/>
    </source>
</evidence>
<dbReference type="Proteomes" id="UP000541535">
    <property type="component" value="Unassembled WGS sequence"/>
</dbReference>
<feature type="signal peptide" evidence="2">
    <location>
        <begin position="1"/>
        <end position="22"/>
    </location>
</feature>
<dbReference type="NCBIfam" id="NF038126">
    <property type="entry name" value="PEP_CTERM_FxDxF"/>
    <property type="match status" value="1"/>
</dbReference>
<dbReference type="AlphaFoldDB" id="A0A7W5BB12"/>
<feature type="domain" description="Ice-binding protein C-terminal" evidence="3">
    <location>
        <begin position="165"/>
        <end position="189"/>
    </location>
</feature>
<dbReference type="NCBIfam" id="TIGR02595">
    <property type="entry name" value="PEP_CTERM"/>
    <property type="match status" value="1"/>
</dbReference>
<proteinExistence type="predicted"/>
<keyword evidence="2" id="KW-0732">Signal</keyword>
<evidence type="ECO:0000256" key="2">
    <source>
        <dbReference type="SAM" id="SignalP"/>
    </source>
</evidence>
<dbReference type="RefSeq" id="WP_183441430.1">
    <property type="nucleotide sequence ID" value="NZ_JACHXD010000006.1"/>
</dbReference>
<dbReference type="InterPro" id="IPR013424">
    <property type="entry name" value="Ice-binding_C"/>
</dbReference>
<keyword evidence="1" id="KW-1133">Transmembrane helix</keyword>
<evidence type="ECO:0000313" key="4">
    <source>
        <dbReference type="EMBL" id="MBB3119621.1"/>
    </source>
</evidence>